<reference evidence="3 4" key="1">
    <citation type="submission" date="2023-02" db="EMBL/GenBank/DDBJ databases">
        <title>Genome sequence of Lentisphaera profundi SAORIC-696.</title>
        <authorList>
            <person name="Kim e."/>
            <person name="Cho J.-C."/>
            <person name="Choi A."/>
            <person name="Kang I."/>
        </authorList>
    </citation>
    <scope>NUCLEOTIDE SEQUENCE [LARGE SCALE GENOMIC DNA]</scope>
    <source>
        <strain evidence="3 4">SAORIC-696</strain>
    </source>
</reference>
<dbReference type="PANTHER" id="PTHR30487">
    <property type="entry name" value="TYPE 4 PREPILIN-LIKE PROTEINS LEADER PEPTIDE-PROCESSING ENZYME"/>
    <property type="match status" value="1"/>
</dbReference>
<feature type="transmembrane region" description="Helical" evidence="1">
    <location>
        <begin position="89"/>
        <end position="107"/>
    </location>
</feature>
<evidence type="ECO:0000259" key="2">
    <source>
        <dbReference type="Pfam" id="PF06750"/>
    </source>
</evidence>
<dbReference type="InterPro" id="IPR050882">
    <property type="entry name" value="Prepilin_peptidase/N-MTase"/>
</dbReference>
<proteinExistence type="predicted"/>
<name>A0ABY7VSQ5_9BACT</name>
<evidence type="ECO:0000313" key="3">
    <source>
        <dbReference type="EMBL" id="WDE97236.1"/>
    </source>
</evidence>
<dbReference type="InterPro" id="IPR010627">
    <property type="entry name" value="Prepilin_pept_A24_N"/>
</dbReference>
<evidence type="ECO:0000256" key="1">
    <source>
        <dbReference type="SAM" id="Phobius"/>
    </source>
</evidence>
<evidence type="ECO:0000313" key="4">
    <source>
        <dbReference type="Proteomes" id="UP001214250"/>
    </source>
</evidence>
<feature type="transmembrane region" description="Helical" evidence="1">
    <location>
        <begin position="190"/>
        <end position="209"/>
    </location>
</feature>
<dbReference type="Gene3D" id="1.20.120.1220">
    <property type="match status" value="1"/>
</dbReference>
<dbReference type="Proteomes" id="UP001214250">
    <property type="component" value="Chromosome 1"/>
</dbReference>
<feature type="transmembrane region" description="Helical" evidence="1">
    <location>
        <begin position="351"/>
        <end position="372"/>
    </location>
</feature>
<feature type="transmembrane region" description="Helical" evidence="1">
    <location>
        <begin position="144"/>
        <end position="162"/>
    </location>
</feature>
<feature type="domain" description="Prepilin peptidase A24 N-terminal" evidence="2">
    <location>
        <begin position="25"/>
        <end position="104"/>
    </location>
</feature>
<dbReference type="Pfam" id="PF06750">
    <property type="entry name" value="A24_N_bact"/>
    <property type="match status" value="1"/>
</dbReference>
<feature type="transmembrane region" description="Helical" evidence="1">
    <location>
        <begin position="295"/>
        <end position="317"/>
    </location>
</feature>
<keyword evidence="4" id="KW-1185">Reference proteome</keyword>
<feature type="transmembrane region" description="Helical" evidence="1">
    <location>
        <begin position="113"/>
        <end position="132"/>
    </location>
</feature>
<gene>
    <name evidence="3" type="ORF">PQO03_04615</name>
</gene>
<organism evidence="3 4">
    <name type="scientific">Lentisphaera profundi</name>
    <dbReference type="NCBI Taxonomy" id="1658616"/>
    <lineage>
        <taxon>Bacteria</taxon>
        <taxon>Pseudomonadati</taxon>
        <taxon>Lentisphaerota</taxon>
        <taxon>Lentisphaeria</taxon>
        <taxon>Lentisphaerales</taxon>
        <taxon>Lentisphaeraceae</taxon>
        <taxon>Lentisphaera</taxon>
    </lineage>
</organism>
<protein>
    <submittedName>
        <fullName evidence="3">Prepilin peptidase</fullName>
    </submittedName>
</protein>
<keyword evidence="1" id="KW-0472">Membrane</keyword>
<dbReference type="EMBL" id="CP117811">
    <property type="protein sequence ID" value="WDE97236.1"/>
    <property type="molecule type" value="Genomic_DNA"/>
</dbReference>
<accession>A0ABY7VSQ5</accession>
<dbReference type="PANTHER" id="PTHR30487:SF0">
    <property type="entry name" value="PREPILIN LEADER PEPTIDASE_N-METHYLTRANSFERASE-RELATED"/>
    <property type="match status" value="1"/>
</dbReference>
<sequence length="384" mass="43017">MTEAQLINFFYNHFFSVGGLFTFMLGCCIGSFLNVVIWRLPLGMSLSVPGSHCPKCSTEIKLYDNIPIIGWLVLRGKCRACKTSISPRYLVIETITGIMWLCVMFAGRHYQLPLSQVLLALIASSILIAASLTDIETRTIPIQLIYFGIACAFILALAFPNSQLLSSQHSLFEIQANYSILDGFPPRLRSLFHCLFNVSIAYSFMYLCAKLGRKVFGSHTIECEPPVQVILRKDNCQAEGDDPLAWKEILSEKDEKIRFHTCDKQVVEVNRQGKSTKDGLDYKIDPEQKIFINKLTFPSAVIGGGDLSLITLCAAFIGIQGALVSLGFASLLGMIYLIISKKEAKMTQRAIPFAPFIAIFAWSWILLWPLYIEQIRYLVALLKS</sequence>
<feature type="transmembrane region" description="Helical" evidence="1">
    <location>
        <begin position="14"/>
        <end position="37"/>
    </location>
</feature>
<keyword evidence="1" id="KW-0812">Transmembrane</keyword>
<dbReference type="RefSeq" id="WP_274151492.1">
    <property type="nucleotide sequence ID" value="NZ_CP117811.1"/>
</dbReference>
<feature type="transmembrane region" description="Helical" evidence="1">
    <location>
        <begin position="323"/>
        <end position="339"/>
    </location>
</feature>
<keyword evidence="1" id="KW-1133">Transmembrane helix</keyword>